<dbReference type="EMBL" id="AP018786">
    <property type="protein sequence ID" value="BBF23849.1"/>
    <property type="molecule type" value="Genomic_DNA"/>
</dbReference>
<dbReference type="InterPro" id="IPR020449">
    <property type="entry name" value="Tscrpt_reg_AraC-type_HTH"/>
</dbReference>
<dbReference type="InterPro" id="IPR009057">
    <property type="entry name" value="Homeodomain-like_sf"/>
</dbReference>
<keyword evidence="2" id="KW-0238">DNA-binding</keyword>
<dbReference type="Pfam" id="PF12833">
    <property type="entry name" value="HTH_18"/>
    <property type="match status" value="1"/>
</dbReference>
<evidence type="ECO:0000256" key="1">
    <source>
        <dbReference type="ARBA" id="ARBA00023015"/>
    </source>
</evidence>
<gene>
    <name evidence="5" type="ORF">SUTMEG_17400</name>
</gene>
<proteinExistence type="predicted"/>
<dbReference type="GO" id="GO:0003700">
    <property type="term" value="F:DNA-binding transcription factor activity"/>
    <property type="evidence" value="ECO:0007669"/>
    <property type="project" value="InterPro"/>
</dbReference>
<dbReference type="KEGG" id="sutt:SUTMEG_17400"/>
<name>A0A2Z6IBI4_9BURK</name>
<keyword evidence="3" id="KW-0804">Transcription</keyword>
<dbReference type="Pfam" id="PF12625">
    <property type="entry name" value="Arabinose_bd"/>
    <property type="match status" value="1"/>
</dbReference>
<dbReference type="OrthoDB" id="8584243at2"/>
<dbReference type="InterPro" id="IPR018060">
    <property type="entry name" value="HTH_AraC"/>
</dbReference>
<keyword evidence="1" id="KW-0805">Transcription regulation</keyword>
<dbReference type="PANTHER" id="PTHR47894:SF1">
    <property type="entry name" value="HTH-TYPE TRANSCRIPTIONAL REGULATOR VQSM"/>
    <property type="match status" value="1"/>
</dbReference>
<evidence type="ECO:0000256" key="3">
    <source>
        <dbReference type="ARBA" id="ARBA00023163"/>
    </source>
</evidence>
<dbReference type="GO" id="GO:0005829">
    <property type="term" value="C:cytosol"/>
    <property type="evidence" value="ECO:0007669"/>
    <property type="project" value="TreeGrafter"/>
</dbReference>
<dbReference type="AlphaFoldDB" id="A0A2Z6IBI4"/>
<dbReference type="SMART" id="SM00342">
    <property type="entry name" value="HTH_ARAC"/>
    <property type="match status" value="1"/>
</dbReference>
<evidence type="ECO:0000313" key="5">
    <source>
        <dbReference type="EMBL" id="BBF23849.1"/>
    </source>
</evidence>
<accession>A0A2Z6IBI4</accession>
<dbReference type="Gene3D" id="1.10.10.60">
    <property type="entry name" value="Homeodomain-like"/>
    <property type="match status" value="1"/>
</dbReference>
<dbReference type="Proteomes" id="UP000271003">
    <property type="component" value="Chromosome"/>
</dbReference>
<organism evidence="5 6">
    <name type="scientific">Sutterella megalosphaeroides</name>
    <dbReference type="NCBI Taxonomy" id="2494234"/>
    <lineage>
        <taxon>Bacteria</taxon>
        <taxon>Pseudomonadati</taxon>
        <taxon>Pseudomonadota</taxon>
        <taxon>Betaproteobacteria</taxon>
        <taxon>Burkholderiales</taxon>
        <taxon>Sutterellaceae</taxon>
        <taxon>Sutterella</taxon>
    </lineage>
</organism>
<evidence type="ECO:0000313" key="6">
    <source>
        <dbReference type="Proteomes" id="UP000271003"/>
    </source>
</evidence>
<reference evidence="5 6" key="1">
    <citation type="journal article" date="2018" name="Int. J. Syst. Evol. Microbiol.">
        <title>Mesosutterella multiformis gen. nov., sp. nov., a member of the family Sutterellaceae and Sutterella megalosphaeroides sp. nov., isolated from human faeces.</title>
        <authorList>
            <person name="Sakamoto M."/>
            <person name="Ikeyama N."/>
            <person name="Kunihiro T."/>
            <person name="Iino T."/>
            <person name="Yuki M."/>
            <person name="Ohkuma M."/>
        </authorList>
    </citation>
    <scope>NUCLEOTIDE SEQUENCE [LARGE SCALE GENOMIC DNA]</scope>
    <source>
        <strain evidence="5 6">6FBBBH3</strain>
    </source>
</reference>
<dbReference type="SUPFAM" id="SSF46689">
    <property type="entry name" value="Homeodomain-like"/>
    <property type="match status" value="1"/>
</dbReference>
<dbReference type="PRINTS" id="PR00032">
    <property type="entry name" value="HTHARAC"/>
</dbReference>
<dbReference type="GO" id="GO:0000976">
    <property type="term" value="F:transcription cis-regulatory region binding"/>
    <property type="evidence" value="ECO:0007669"/>
    <property type="project" value="TreeGrafter"/>
</dbReference>
<dbReference type="PROSITE" id="PS01124">
    <property type="entry name" value="HTH_ARAC_FAMILY_2"/>
    <property type="match status" value="1"/>
</dbReference>
<evidence type="ECO:0000256" key="2">
    <source>
        <dbReference type="ARBA" id="ARBA00023125"/>
    </source>
</evidence>
<dbReference type="InterPro" id="IPR032687">
    <property type="entry name" value="AraC-type_N"/>
</dbReference>
<dbReference type="RefSeq" id="WP_120177414.1">
    <property type="nucleotide sequence ID" value="NZ_AP018786.1"/>
</dbReference>
<feature type="domain" description="HTH araC/xylS-type" evidence="4">
    <location>
        <begin position="246"/>
        <end position="345"/>
    </location>
</feature>
<evidence type="ECO:0000259" key="4">
    <source>
        <dbReference type="PROSITE" id="PS01124"/>
    </source>
</evidence>
<protein>
    <submittedName>
        <fullName evidence="5">AraC family transcriptional regulator</fullName>
    </submittedName>
</protein>
<keyword evidence="6" id="KW-1185">Reference proteome</keyword>
<dbReference type="PANTHER" id="PTHR47894">
    <property type="entry name" value="HTH-TYPE TRANSCRIPTIONAL REGULATOR GADX"/>
    <property type="match status" value="1"/>
</dbReference>
<sequence length="351" mass="38919">MFAQVEEAALPIGDSILASWIRSICQTVRGYGVDPEPLMDRAGLERALLTVPDARYPAQAVRRFWEAIIAATGDELVGLRCGQEMQPAALHGLGLAIVTSHSLAQVLDLTARYCKIVSSTMDMILSHDAQGTTLSLRTLRGNEAKSAALTAMLAFVLRQANSLVQHRVVPVSVALRVPKINGNLQRRLDDYFGCRVDTSGETPGAIRFSYADVMEPYASANAMLREANERVVIQYLNRVRQSSFAARVEEELQTMLAAGEPAKIADVARRVNLSARTLQRRLESEGVTFAELFERRRRQLAHDALAHTELSITEIAYNIGFSDPSNFSRTCTLWFGVSPAVYRRRIRQLQT</sequence>